<feature type="compositionally biased region" description="Low complexity" evidence="8">
    <location>
        <begin position="726"/>
        <end position="738"/>
    </location>
</feature>
<evidence type="ECO:0000256" key="5">
    <source>
        <dbReference type="ARBA" id="ARBA00023274"/>
    </source>
</evidence>
<feature type="compositionally biased region" description="Acidic residues" evidence="8">
    <location>
        <begin position="151"/>
        <end position="174"/>
    </location>
</feature>
<reference evidence="10" key="4">
    <citation type="submission" date="2024-02" db="EMBL/GenBank/DDBJ databases">
        <title>Comparative genomics of Cryptococcus and Kwoniella reveals pathogenesis evolution and contrasting modes of karyotype evolution via chromosome fusion or intercentromeric recombination.</title>
        <authorList>
            <person name="Coelho M.A."/>
            <person name="David-Palma M."/>
            <person name="Shea T."/>
            <person name="Bowers K."/>
            <person name="McGinley-Smith S."/>
            <person name="Mohammad A.W."/>
            <person name="Gnirke A."/>
            <person name="Yurkov A.M."/>
            <person name="Nowrousian M."/>
            <person name="Sun S."/>
            <person name="Cuomo C.A."/>
            <person name="Heitman J."/>
        </authorList>
    </citation>
    <scope>NUCLEOTIDE SEQUENCE</scope>
    <source>
        <strain evidence="10">CBS 10118</strain>
    </source>
</reference>
<organism evidence="9">
    <name type="scientific">Kwoniella bestiolae CBS 10118</name>
    <dbReference type="NCBI Taxonomy" id="1296100"/>
    <lineage>
        <taxon>Eukaryota</taxon>
        <taxon>Fungi</taxon>
        <taxon>Dikarya</taxon>
        <taxon>Basidiomycota</taxon>
        <taxon>Agaricomycotina</taxon>
        <taxon>Tremellomycetes</taxon>
        <taxon>Tremellales</taxon>
        <taxon>Cryptococcaceae</taxon>
        <taxon>Kwoniella</taxon>
    </lineage>
</organism>
<dbReference type="RefSeq" id="XP_019042595.1">
    <property type="nucleotide sequence ID" value="XM_019195772.1"/>
</dbReference>
<feature type="region of interest" description="Disordered" evidence="8">
    <location>
        <begin position="83"/>
        <end position="105"/>
    </location>
</feature>
<dbReference type="GO" id="GO:0034457">
    <property type="term" value="C:Mpp10 complex"/>
    <property type="evidence" value="ECO:0007669"/>
    <property type="project" value="UniProtKB-UniRule"/>
</dbReference>
<evidence type="ECO:0000256" key="2">
    <source>
        <dbReference type="ARBA" id="ARBA00022517"/>
    </source>
</evidence>
<feature type="compositionally biased region" description="Basic and acidic residues" evidence="8">
    <location>
        <begin position="757"/>
        <end position="768"/>
    </location>
</feature>
<dbReference type="PIRSF" id="PIRSF017300">
    <property type="entry name" value="snoRNP_Mpp10"/>
    <property type="match status" value="1"/>
</dbReference>
<comment type="function">
    <text evidence="7">Involved in nucleolar processing of pre-18S ribosomal RNA.</text>
</comment>
<feature type="compositionally biased region" description="Acidic residues" evidence="8">
    <location>
        <begin position="191"/>
        <end position="299"/>
    </location>
</feature>
<comment type="similarity">
    <text evidence="6 7">Belongs to the MPP10 family.</text>
</comment>
<evidence type="ECO:0000313" key="9">
    <source>
        <dbReference type="EMBL" id="OCF21525.1"/>
    </source>
</evidence>
<dbReference type="InterPro" id="IPR012173">
    <property type="entry name" value="Mpp10"/>
</dbReference>
<dbReference type="GO" id="GO:0005732">
    <property type="term" value="C:sno(s)RNA-containing ribonucleoprotein complex"/>
    <property type="evidence" value="ECO:0007669"/>
    <property type="project" value="UniProtKB-UniRule"/>
</dbReference>
<keyword evidence="11" id="KW-1185">Reference proteome</keyword>
<dbReference type="KEGG" id="kbi:30213603"/>
<reference evidence="9" key="1">
    <citation type="submission" date="2013-07" db="EMBL/GenBank/DDBJ databases">
        <title>The Genome Sequence of Cryptococcus bestiolae CBS10118.</title>
        <authorList>
            <consortium name="The Broad Institute Genome Sequencing Platform"/>
            <person name="Cuomo C."/>
            <person name="Litvintseva A."/>
            <person name="Chen Y."/>
            <person name="Heitman J."/>
            <person name="Sun S."/>
            <person name="Springer D."/>
            <person name="Dromer F."/>
            <person name="Young S.K."/>
            <person name="Zeng Q."/>
            <person name="Gargeya S."/>
            <person name="Fitzgerald M."/>
            <person name="Abouelleil A."/>
            <person name="Alvarado L."/>
            <person name="Berlin A.M."/>
            <person name="Chapman S.B."/>
            <person name="Dewar J."/>
            <person name="Goldberg J."/>
            <person name="Griggs A."/>
            <person name="Gujja S."/>
            <person name="Hansen M."/>
            <person name="Howarth C."/>
            <person name="Imamovic A."/>
            <person name="Larimer J."/>
            <person name="McCowan C."/>
            <person name="Murphy C."/>
            <person name="Pearson M."/>
            <person name="Priest M."/>
            <person name="Roberts A."/>
            <person name="Saif S."/>
            <person name="Shea T."/>
            <person name="Sykes S."/>
            <person name="Wortman J."/>
            <person name="Nusbaum C."/>
            <person name="Birren B."/>
        </authorList>
    </citation>
    <scope>NUCLEOTIDE SEQUENCE [LARGE SCALE GENOMIC DNA]</scope>
    <source>
        <strain evidence="9">CBS 10118</strain>
    </source>
</reference>
<sequence length="768" mass="85580">MSVPSDQANDPISQPLSTSLGELSNLIEERPWILAAAEGDQKVAEKALQVTKDIFDLGISLEPTSHSHLHPFLLSILEPPSINTRSQSKSKQPTQPEEDAKPDVESFLPYTPLSVLTVDGLDPEQIWAQLELRSEGLSKVIKEVGGSTNNMEEEDALQDMESDGEEGSDEDMSIEEFRQMLIESGETQAAEMDEDELRELMDDLDEDDSDEDEDSEDEDSEDEEGIKFGDEDEEEISGSEDHAEEEDEEDDLEGSEEEDVEMDEFDLDEEEDGEDEDGEEDEEEEEDEGEDEDEEEDDSSALFGAGPSRARGKKAHPTLDDDFFSIDDFNRQTEELEAGRLTSGRLGGDEDDEEELQDVGGMMLSGAGDDEEIMYSDFFEKPRGLPKPAATATGKGKGKGKEPKTKAKGKGKGKGVRFDEDDLMDQDEEDEEEDENAAYETMGRMKGDLFDSDDEEDGEEKNLSNHEKRQLALAQQIAELESEAVGPKDWTLLGEATSKARPENSLLEENLDFEQVQKVVPVITDDVVKSLEEIIKTRILDNNFDSPVRVRAYEPTPFLPSRYFELQETQSNKSLAQIYEEEYQAASSGTKVTDQRDEKLRKQHDEIEKIWNEVCYKLDALSSLNFVPKAPKAQISTISDLPTTSMETALPSTMGTSTMLAPEELFQPPTSASLVARSELTPEEAQRARQKNRKVKQSQQKKLSGMAELYGKKKKSVREEKEEALKGLVKTGKGVTVIGKGGKELEKSKKRGGPESGENREGGKRLKL</sequence>
<evidence type="ECO:0000313" key="10">
    <source>
        <dbReference type="EMBL" id="WVW82714.1"/>
    </source>
</evidence>
<dbReference type="VEuPathDB" id="FungiDB:I302_09204"/>
<feature type="compositionally biased region" description="Polar residues" evidence="8">
    <location>
        <begin position="83"/>
        <end position="95"/>
    </location>
</feature>
<dbReference type="Pfam" id="PF04006">
    <property type="entry name" value="Mpp10"/>
    <property type="match status" value="1"/>
</dbReference>
<dbReference type="GO" id="GO:0006364">
    <property type="term" value="P:rRNA processing"/>
    <property type="evidence" value="ECO:0007669"/>
    <property type="project" value="UniProtKB-KW"/>
</dbReference>
<name>A0A1B9FRY0_9TREE</name>
<feature type="compositionally biased region" description="Acidic residues" evidence="8">
    <location>
        <begin position="419"/>
        <end position="437"/>
    </location>
</feature>
<dbReference type="GO" id="GO:0032040">
    <property type="term" value="C:small-subunit processome"/>
    <property type="evidence" value="ECO:0007669"/>
    <property type="project" value="TreeGrafter"/>
</dbReference>
<feature type="compositionally biased region" description="Basic and acidic residues" evidence="8">
    <location>
        <begin position="460"/>
        <end position="470"/>
    </location>
</feature>
<dbReference type="Proteomes" id="UP000092730">
    <property type="component" value="Chromosome 3"/>
</dbReference>
<feature type="region of interest" description="Disordered" evidence="8">
    <location>
        <begin position="687"/>
        <end position="768"/>
    </location>
</feature>
<keyword evidence="4 7" id="KW-0539">Nucleus</keyword>
<dbReference type="OrthoDB" id="445326at2759"/>
<comment type="subcellular location">
    <subcellularLocation>
        <location evidence="1 7">Nucleus</location>
        <location evidence="1 7">Nucleolus</location>
    </subcellularLocation>
</comment>
<dbReference type="PANTHER" id="PTHR17039:SF0">
    <property type="entry name" value="U3 SMALL NUCLEOLAR RIBONUCLEOPROTEIN PROTEIN MPP10"/>
    <property type="match status" value="1"/>
</dbReference>
<feature type="compositionally biased region" description="Basic residues" evidence="8">
    <location>
        <begin position="406"/>
        <end position="415"/>
    </location>
</feature>
<feature type="region of interest" description="Disordered" evidence="8">
    <location>
        <begin position="335"/>
        <end position="354"/>
    </location>
</feature>
<evidence type="ECO:0000256" key="3">
    <source>
        <dbReference type="ARBA" id="ARBA00022552"/>
    </source>
</evidence>
<dbReference type="EMBL" id="KV700382">
    <property type="protein sequence ID" value="OCF21525.1"/>
    <property type="molecule type" value="Genomic_DNA"/>
</dbReference>
<feature type="region of interest" description="Disordered" evidence="8">
    <location>
        <begin position="380"/>
        <end position="471"/>
    </location>
</feature>
<protein>
    <recommendedName>
        <fullName evidence="7">U3 small nucleolar ribonucleoprotein protein MPP10</fullName>
    </recommendedName>
</protein>
<reference evidence="10" key="2">
    <citation type="submission" date="2013-07" db="EMBL/GenBank/DDBJ databases">
        <authorList>
            <consortium name="The Broad Institute Genome Sequencing Platform"/>
            <person name="Cuomo C."/>
            <person name="Litvintseva A."/>
            <person name="Chen Y."/>
            <person name="Heitman J."/>
            <person name="Sun S."/>
            <person name="Springer D."/>
            <person name="Dromer F."/>
            <person name="Young S.K."/>
            <person name="Zeng Q."/>
            <person name="Gargeya S."/>
            <person name="Fitzgerald M."/>
            <person name="Abouelleil A."/>
            <person name="Alvarado L."/>
            <person name="Berlin A.M."/>
            <person name="Chapman S.B."/>
            <person name="Dewar J."/>
            <person name="Goldberg J."/>
            <person name="Griggs A."/>
            <person name="Gujja S."/>
            <person name="Hansen M."/>
            <person name="Howarth C."/>
            <person name="Imamovic A."/>
            <person name="Larimer J."/>
            <person name="McCowan C."/>
            <person name="Murphy C."/>
            <person name="Pearson M."/>
            <person name="Priest M."/>
            <person name="Roberts A."/>
            <person name="Saif S."/>
            <person name="Shea T."/>
            <person name="Sykes S."/>
            <person name="Wortman J."/>
            <person name="Nusbaum C."/>
            <person name="Birren B."/>
        </authorList>
    </citation>
    <scope>NUCLEOTIDE SEQUENCE</scope>
    <source>
        <strain evidence="10">CBS 10118</strain>
    </source>
</reference>
<dbReference type="GeneID" id="30213603"/>
<dbReference type="PANTHER" id="PTHR17039">
    <property type="entry name" value="U3 SMALL NUCLEOLAR RIBONUCLEOPROTEIN PROTEIN MPP10"/>
    <property type="match status" value="1"/>
</dbReference>
<dbReference type="EMBL" id="CP144543">
    <property type="protein sequence ID" value="WVW82714.1"/>
    <property type="molecule type" value="Genomic_DNA"/>
</dbReference>
<keyword evidence="3 7" id="KW-0698">rRNA processing</keyword>
<proteinExistence type="inferred from homology"/>
<dbReference type="AlphaFoldDB" id="A0A1B9FRY0"/>
<keyword evidence="2 7" id="KW-0690">Ribosome biogenesis</keyword>
<reference evidence="9" key="3">
    <citation type="submission" date="2016-07" db="EMBL/GenBank/DDBJ databases">
        <title>Evolution of pathogenesis and genome organization in the Tremellales.</title>
        <authorList>
            <person name="Cuomo C."/>
            <person name="Litvintseva A."/>
            <person name="Heitman J."/>
            <person name="Chen Y."/>
            <person name="Sun S."/>
            <person name="Springer D."/>
            <person name="Dromer F."/>
            <person name="Young S."/>
            <person name="Zeng Q."/>
            <person name="Chapman S."/>
            <person name="Gujja S."/>
            <person name="Saif S."/>
            <person name="Birren B."/>
        </authorList>
    </citation>
    <scope>NUCLEOTIDE SEQUENCE</scope>
    <source>
        <strain evidence="9">CBS 10118</strain>
    </source>
</reference>
<feature type="compositionally biased region" description="Acidic residues" evidence="8">
    <location>
        <begin position="450"/>
        <end position="459"/>
    </location>
</feature>
<keyword evidence="5 7" id="KW-0687">Ribonucleoprotein</keyword>
<evidence type="ECO:0000313" key="11">
    <source>
        <dbReference type="Proteomes" id="UP000092730"/>
    </source>
</evidence>
<accession>A0A1B9FRY0</accession>
<evidence type="ECO:0000256" key="1">
    <source>
        <dbReference type="ARBA" id="ARBA00004604"/>
    </source>
</evidence>
<evidence type="ECO:0000256" key="7">
    <source>
        <dbReference type="PIRNR" id="PIRNR017300"/>
    </source>
</evidence>
<evidence type="ECO:0000256" key="6">
    <source>
        <dbReference type="ARBA" id="ARBA00029455"/>
    </source>
</evidence>
<dbReference type="STRING" id="1296100.A0A1B9FRY0"/>
<feature type="region of interest" description="Disordered" evidence="8">
    <location>
        <begin position="144"/>
        <end position="326"/>
    </location>
</feature>
<gene>
    <name evidence="9" type="ORF">I302_09204</name>
    <name evidence="10" type="ORF">I302_104725</name>
</gene>
<evidence type="ECO:0000256" key="8">
    <source>
        <dbReference type="SAM" id="MobiDB-lite"/>
    </source>
</evidence>
<evidence type="ECO:0000256" key="4">
    <source>
        <dbReference type="ARBA" id="ARBA00023242"/>
    </source>
</evidence>